<protein>
    <submittedName>
        <fullName evidence="1">Uncharacterized protein</fullName>
    </submittedName>
</protein>
<accession>S7VAL9</accession>
<name>S7VAL9_9BACT</name>
<comment type="caution">
    <text evidence="1">The sequence shown here is derived from an EMBL/GenBank/DDBJ whole genome shotgun (WGS) entry which is preliminary data.</text>
</comment>
<dbReference type="Proteomes" id="UP000014974">
    <property type="component" value="Unassembled WGS sequence"/>
</dbReference>
<organism evidence="1 2">
    <name type="scientific">Cyclobacterium qasimii M12-11B</name>
    <dbReference type="NCBI Taxonomy" id="641524"/>
    <lineage>
        <taxon>Bacteria</taxon>
        <taxon>Pseudomonadati</taxon>
        <taxon>Bacteroidota</taxon>
        <taxon>Cytophagia</taxon>
        <taxon>Cytophagales</taxon>
        <taxon>Cyclobacteriaceae</taxon>
        <taxon>Cyclobacterium</taxon>
    </lineage>
</organism>
<dbReference type="AlphaFoldDB" id="S7VAL9"/>
<proteinExistence type="predicted"/>
<reference evidence="1 2" key="1">
    <citation type="journal article" date="2013" name="Genome Announc.">
        <title>Draft Genome Sequence of Cyclobacterium qasimii Strain M12-11BT, Isolated from Arctic Marine Sediment.</title>
        <authorList>
            <person name="Shivaji S."/>
            <person name="Ara S."/>
            <person name="Singh A."/>
            <person name="Kumar Pinnaka A."/>
        </authorList>
    </citation>
    <scope>NUCLEOTIDE SEQUENCE [LARGE SCALE GENOMIC DNA]</scope>
    <source>
        <strain evidence="1 2">M12-11B</strain>
    </source>
</reference>
<evidence type="ECO:0000313" key="1">
    <source>
        <dbReference type="EMBL" id="EPR67265.1"/>
    </source>
</evidence>
<dbReference type="STRING" id="641524.ADICYQ_3820"/>
<evidence type="ECO:0000313" key="2">
    <source>
        <dbReference type="Proteomes" id="UP000014974"/>
    </source>
</evidence>
<dbReference type="EMBL" id="ATNM01000134">
    <property type="protein sequence ID" value="EPR67265.1"/>
    <property type="molecule type" value="Genomic_DNA"/>
</dbReference>
<gene>
    <name evidence="1" type="ORF">ADICYQ_3820</name>
</gene>
<sequence>MPRKPWSGYPVPFDKLRVQINELFKSALVFRVIMRINFSFFAY</sequence>